<proteinExistence type="predicted"/>
<dbReference type="InterPro" id="IPR051059">
    <property type="entry name" value="VerF-like"/>
</dbReference>
<evidence type="ECO:0000256" key="7">
    <source>
        <dbReference type="SAM" id="MobiDB-lite"/>
    </source>
</evidence>
<dbReference type="PROSITE" id="PS51471">
    <property type="entry name" value="FE2OG_OXY"/>
    <property type="match status" value="1"/>
</dbReference>
<dbReference type="PANTHER" id="PTHR40626">
    <property type="entry name" value="MIP31509P"/>
    <property type="match status" value="1"/>
</dbReference>
<keyword evidence="6" id="KW-0539">Nucleus</keyword>
<keyword evidence="2" id="KW-0479">Metal-binding</keyword>
<dbReference type="InterPro" id="IPR007219">
    <property type="entry name" value="XnlR_reg_dom"/>
</dbReference>
<keyword evidence="3" id="KW-0677">Repeat</keyword>
<protein>
    <recommendedName>
        <fullName evidence="8">Fe2OG dioxygenase domain-containing protein</fullName>
    </recommendedName>
</protein>
<sequence>MAPSAPFNPPSSELPGKPFVPEWNVPPVTQEKENFAQLKSIDLSLLDSEDPAVVDNLIQQVKTAIRDDDFLFLENYGISLEQLHRQFALAQYLYANISEEDKERLLFDPDTGRWSGYKHPYGFKRHRAIPDGIEQFNWYKRDWEDLNRVPTCLHPFMDEIEAFSTYLTNSVNRRLLTLFSRVLELPDDYLWDNVQSHGGPTGEGYFRHALFRPVEKQTAEASKGLRMHGHTDFGLTTLLFSVPISCLQIWGRDEKWYYVPYKPGALVINIGDTLEIVSGGHFKATRHRVFKPPVDQRNSDRLSLVQFNSSVGDLRMSPVYSSPLIQREGCVEQQGVYKEFKERTAAGKLVPTNREWREIQIATATDPTDTVRNRVGADQVLIDGKLMHQREYMGVKKHPDGVQKPMERLHRSNSRQVTSWSKDAASSYDSSSTSPATIPDNWHPLSEQRDEEMDLILQQSSTIESFDNDECHQGNTSSPYDIDQSIAQANWFPTSSQISKGYDLYFEYVSPFIPFLHRPTFDARQAPPHLALSMLSLAYQYGDDVDSDTLTGTGADLSLRCFEQARVYLGTKTTPSNDPSADLSVVQSLLMLQLCAILYICGDYSSIGFELHHRMVSFARNAGLMTPSTTEPTATEDLDALWHEFAASESLKRTILTTHQVDALWYQFLSIPRLVSNPEIRHDLPCPAECWMASTAQQWAHRQLISGAAKVKYGDAVRAFLAPNPQIDSLPNFDPCGAINIAQFMLSSARELSGWTIMTGRLSLERFEPLKSSLVALEPFVRSNTGSHMDVFLEHATFIATSSEFCSEPETAESIKPHIEWFLRYLDNDTVVRLSAVDREQRHVWLSNYEHIAEIVLEPAIPGYKDAVELAMESARFSNQNLINAATSLSDTSDMGHVVDSGKAQAPPHLWLPFQLRNARMAVSVCAENEAWLKARPPTDLRRKVQYTSWPKSYYFIRQFALSFYYPVLWPALFSALETCTLDTLQTHEQLCGFMVVHMSEEEQMRHGIPKPEEEITLDDEINNNDSQPDWERALDIMWKMWLRRGCADALRQYVWGESMLTGPLEEDDL</sequence>
<name>A0ABR0DYY9_ZASCE</name>
<evidence type="ECO:0000259" key="8">
    <source>
        <dbReference type="PROSITE" id="PS51471"/>
    </source>
</evidence>
<keyword evidence="4" id="KW-0863">Zinc-finger</keyword>
<dbReference type="InterPro" id="IPR027443">
    <property type="entry name" value="IPNS-like_sf"/>
</dbReference>
<evidence type="ECO:0000256" key="5">
    <source>
        <dbReference type="ARBA" id="ARBA00022833"/>
    </source>
</evidence>
<keyword evidence="5" id="KW-0862">Zinc</keyword>
<evidence type="ECO:0000256" key="6">
    <source>
        <dbReference type="ARBA" id="ARBA00023242"/>
    </source>
</evidence>
<keyword evidence="10" id="KW-1185">Reference proteome</keyword>
<evidence type="ECO:0000256" key="4">
    <source>
        <dbReference type="ARBA" id="ARBA00022771"/>
    </source>
</evidence>
<dbReference type="CDD" id="cd12148">
    <property type="entry name" value="fungal_TF_MHR"/>
    <property type="match status" value="1"/>
</dbReference>
<comment type="caution">
    <text evidence="9">The sequence shown here is derived from an EMBL/GenBank/DDBJ whole genome shotgun (WGS) entry which is preliminary data.</text>
</comment>
<evidence type="ECO:0000256" key="2">
    <source>
        <dbReference type="ARBA" id="ARBA00022723"/>
    </source>
</evidence>
<evidence type="ECO:0000256" key="1">
    <source>
        <dbReference type="ARBA" id="ARBA00004123"/>
    </source>
</evidence>
<dbReference type="Pfam" id="PF03171">
    <property type="entry name" value="2OG-FeII_Oxy"/>
    <property type="match status" value="1"/>
</dbReference>
<dbReference type="InterPro" id="IPR044861">
    <property type="entry name" value="IPNS-like_FE2OG_OXY"/>
</dbReference>
<dbReference type="EMBL" id="JAXOVC010000014">
    <property type="protein sequence ID" value="KAK4494379.1"/>
    <property type="molecule type" value="Genomic_DNA"/>
</dbReference>
<gene>
    <name evidence="9" type="ORF">PRZ48_014677</name>
</gene>
<feature type="domain" description="Fe2OG dioxygenase" evidence="8">
    <location>
        <begin position="201"/>
        <end position="310"/>
    </location>
</feature>
<dbReference type="Proteomes" id="UP001305779">
    <property type="component" value="Unassembled WGS sequence"/>
</dbReference>
<feature type="region of interest" description="Disordered" evidence="7">
    <location>
        <begin position="395"/>
        <end position="444"/>
    </location>
</feature>
<dbReference type="SUPFAM" id="SSF51197">
    <property type="entry name" value="Clavaminate synthase-like"/>
    <property type="match status" value="1"/>
</dbReference>
<organism evidence="9 10">
    <name type="scientific">Zasmidium cellare</name>
    <name type="common">Wine cellar mold</name>
    <name type="synonym">Racodium cellare</name>
    <dbReference type="NCBI Taxonomy" id="395010"/>
    <lineage>
        <taxon>Eukaryota</taxon>
        <taxon>Fungi</taxon>
        <taxon>Dikarya</taxon>
        <taxon>Ascomycota</taxon>
        <taxon>Pezizomycotina</taxon>
        <taxon>Dothideomycetes</taxon>
        <taxon>Dothideomycetidae</taxon>
        <taxon>Mycosphaerellales</taxon>
        <taxon>Mycosphaerellaceae</taxon>
        <taxon>Zasmidium</taxon>
    </lineage>
</organism>
<feature type="compositionally biased region" description="Basic and acidic residues" evidence="7">
    <location>
        <begin position="395"/>
        <end position="410"/>
    </location>
</feature>
<evidence type="ECO:0000313" key="10">
    <source>
        <dbReference type="Proteomes" id="UP001305779"/>
    </source>
</evidence>
<dbReference type="InterPro" id="IPR005123">
    <property type="entry name" value="Oxoglu/Fe-dep_dioxygenase_dom"/>
</dbReference>
<dbReference type="Pfam" id="PF14226">
    <property type="entry name" value="DIOX_N"/>
    <property type="match status" value="1"/>
</dbReference>
<reference evidence="9 10" key="1">
    <citation type="journal article" date="2023" name="G3 (Bethesda)">
        <title>A chromosome-level genome assembly of Zasmidium syzygii isolated from banana leaves.</title>
        <authorList>
            <person name="van Westerhoven A.C."/>
            <person name="Mehrabi R."/>
            <person name="Talebi R."/>
            <person name="Steentjes M.B.F."/>
            <person name="Corcolon B."/>
            <person name="Chong P.A."/>
            <person name="Kema G.H.J."/>
            <person name="Seidl M.F."/>
        </authorList>
    </citation>
    <scope>NUCLEOTIDE SEQUENCE [LARGE SCALE GENOMIC DNA]</scope>
    <source>
        <strain evidence="9 10">P124</strain>
    </source>
</reference>
<dbReference type="InterPro" id="IPR026992">
    <property type="entry name" value="DIOX_N"/>
</dbReference>
<accession>A0ABR0DYY9</accession>
<dbReference type="PANTHER" id="PTHR40626:SF11">
    <property type="entry name" value="ZINC FINGER PROTEIN YPR022C"/>
    <property type="match status" value="1"/>
</dbReference>
<evidence type="ECO:0000256" key="3">
    <source>
        <dbReference type="ARBA" id="ARBA00022737"/>
    </source>
</evidence>
<evidence type="ECO:0000313" key="9">
    <source>
        <dbReference type="EMBL" id="KAK4494379.1"/>
    </source>
</evidence>
<dbReference type="Gene3D" id="2.60.120.330">
    <property type="entry name" value="B-lactam Antibiotic, Isopenicillin N Synthase, Chain"/>
    <property type="match status" value="1"/>
</dbReference>
<dbReference type="Pfam" id="PF04082">
    <property type="entry name" value="Fungal_trans"/>
    <property type="match status" value="1"/>
</dbReference>
<comment type="subcellular location">
    <subcellularLocation>
        <location evidence="1">Nucleus</location>
    </subcellularLocation>
</comment>
<feature type="compositionally biased region" description="Low complexity" evidence="7">
    <location>
        <begin position="419"/>
        <end position="434"/>
    </location>
</feature>